<dbReference type="GO" id="GO:0019684">
    <property type="term" value="P:photosynthesis, light reaction"/>
    <property type="evidence" value="ECO:0007669"/>
    <property type="project" value="InterPro"/>
</dbReference>
<dbReference type="AlphaFoldDB" id="A0A9J6RBH5"/>
<comment type="caution">
    <text evidence="2">The sequence shown here is derived from an EMBL/GenBank/DDBJ whole genome shotgun (WGS) entry which is preliminary data.</text>
</comment>
<dbReference type="InterPro" id="IPR011033">
    <property type="entry name" value="PRC_barrel-like_sf"/>
</dbReference>
<dbReference type="InterPro" id="IPR014747">
    <property type="entry name" value="Bac_photo_RC_H_C"/>
</dbReference>
<reference evidence="2" key="1">
    <citation type="submission" date="2022-11" db="EMBL/GenBank/DDBJ databases">
        <title>WGS of Natronobacillus azotifigens 24KS-1, an anaerobic diazotrophic haloalkaliphile from soda-rich habitats.</title>
        <authorList>
            <person name="Sorokin D.Y."/>
            <person name="Merkel A.Y."/>
        </authorList>
    </citation>
    <scope>NUCLEOTIDE SEQUENCE</scope>
    <source>
        <strain evidence="2">24KS-1</strain>
    </source>
</reference>
<gene>
    <name evidence="2" type="ORF">OWO01_05505</name>
</gene>
<evidence type="ECO:0000259" key="1">
    <source>
        <dbReference type="Pfam" id="PF05239"/>
    </source>
</evidence>
<evidence type="ECO:0000313" key="3">
    <source>
        <dbReference type="Proteomes" id="UP001084197"/>
    </source>
</evidence>
<dbReference type="RefSeq" id="WP_268779433.1">
    <property type="nucleotide sequence ID" value="NZ_JAPRAT010000007.1"/>
</dbReference>
<dbReference type="GO" id="GO:0030077">
    <property type="term" value="C:plasma membrane light-harvesting complex"/>
    <property type="evidence" value="ECO:0007669"/>
    <property type="project" value="InterPro"/>
</dbReference>
<protein>
    <submittedName>
        <fullName evidence="2">PRC-barrel domain-containing protein</fullName>
    </submittedName>
</protein>
<dbReference type="Pfam" id="PF05239">
    <property type="entry name" value="PRC"/>
    <property type="match status" value="2"/>
</dbReference>
<sequence length="255" mass="29099">MFLLASKLESYNLQATDDELGKVKDVYFDDKQWKARYLVVDTMKWLPGKKVLISPASIDAIDRGEEVVTVTLSKEKVKNAPHKNEDEPISEQEELNLVNYYGWPNYWGAVAPWGGFAYHSEIGIPYKDLNDENTEQQEGQQKKYHLRSVDEIKGDITGYSVKGLDNDIGNVRDFVLDVNDWSIAYLVVETGKLLTGNFVLIATDWVHDIKLADKSILVDVRAEDAKQAADFDFEQDISKDYETKIYTTFGKDKKL</sequence>
<proteinExistence type="predicted"/>
<organism evidence="2 3">
    <name type="scientific">Natronobacillus azotifigens</name>
    <dbReference type="NCBI Taxonomy" id="472978"/>
    <lineage>
        <taxon>Bacteria</taxon>
        <taxon>Bacillati</taxon>
        <taxon>Bacillota</taxon>
        <taxon>Bacilli</taxon>
        <taxon>Bacillales</taxon>
        <taxon>Bacillaceae</taxon>
        <taxon>Natronobacillus</taxon>
    </lineage>
</organism>
<evidence type="ECO:0000313" key="2">
    <source>
        <dbReference type="EMBL" id="MCZ0702668.1"/>
    </source>
</evidence>
<feature type="domain" description="PRC-barrel" evidence="1">
    <location>
        <begin position="157"/>
        <end position="223"/>
    </location>
</feature>
<dbReference type="EMBL" id="JAPRAT010000007">
    <property type="protein sequence ID" value="MCZ0702668.1"/>
    <property type="molecule type" value="Genomic_DNA"/>
</dbReference>
<feature type="domain" description="PRC-barrel" evidence="1">
    <location>
        <begin position="14"/>
        <end position="76"/>
    </location>
</feature>
<name>A0A9J6RBH5_9BACI</name>
<accession>A0A9J6RBH5</accession>
<dbReference type="SUPFAM" id="SSF50346">
    <property type="entry name" value="PRC-barrel domain"/>
    <property type="match status" value="2"/>
</dbReference>
<dbReference type="Gene3D" id="3.90.50.10">
    <property type="entry name" value="Photosynthetic Reaction Center, subunit H, domain 2"/>
    <property type="match status" value="2"/>
</dbReference>
<dbReference type="Proteomes" id="UP001084197">
    <property type="component" value="Unassembled WGS sequence"/>
</dbReference>
<dbReference type="InterPro" id="IPR027275">
    <property type="entry name" value="PRC-brl_dom"/>
</dbReference>
<keyword evidence="3" id="KW-1185">Reference proteome</keyword>